<evidence type="ECO:0000256" key="2">
    <source>
        <dbReference type="ARBA" id="ARBA00022771"/>
    </source>
</evidence>
<reference evidence="6" key="1">
    <citation type="submission" date="2025-08" db="UniProtKB">
        <authorList>
            <consortium name="Ensembl"/>
        </authorList>
    </citation>
    <scope>IDENTIFICATION</scope>
</reference>
<dbReference type="Pfam" id="PF06220">
    <property type="entry name" value="zf-U1"/>
    <property type="match status" value="1"/>
</dbReference>
<name>A0A8C4R9D8_EPTBU</name>
<dbReference type="Ensembl" id="ENSEBUT00000026025.1">
    <property type="protein sequence ID" value="ENSEBUP00000025449.1"/>
    <property type="gene ID" value="ENSEBUG00000015692.1"/>
</dbReference>
<accession>A0A8C4R9D8</accession>
<keyword evidence="3 4" id="KW-0862">Zinc</keyword>
<dbReference type="GO" id="GO:0005689">
    <property type="term" value="C:U12-type spliceosomal complex"/>
    <property type="evidence" value="ECO:0007669"/>
    <property type="project" value="TreeGrafter"/>
</dbReference>
<dbReference type="GO" id="GO:0008270">
    <property type="term" value="F:zinc ion binding"/>
    <property type="evidence" value="ECO:0007669"/>
    <property type="project" value="UniProtKB-KW"/>
</dbReference>
<keyword evidence="1 4" id="KW-0479">Metal-binding</keyword>
<keyword evidence="2 4" id="KW-0863">Zinc-finger</keyword>
<dbReference type="InterPro" id="IPR036855">
    <property type="entry name" value="Znf_CCCH_sf"/>
</dbReference>
<dbReference type="SUPFAM" id="SSF90229">
    <property type="entry name" value="CCCH zinc finger"/>
    <property type="match status" value="1"/>
</dbReference>
<dbReference type="InterPro" id="IPR041367">
    <property type="entry name" value="Znf-CCCH_4"/>
</dbReference>
<dbReference type="SUPFAM" id="SSF57667">
    <property type="entry name" value="beta-beta-alpha zinc fingers"/>
    <property type="match status" value="1"/>
</dbReference>
<organism evidence="6 7">
    <name type="scientific">Eptatretus burgeri</name>
    <name type="common">Inshore hagfish</name>
    <dbReference type="NCBI Taxonomy" id="7764"/>
    <lineage>
        <taxon>Eukaryota</taxon>
        <taxon>Metazoa</taxon>
        <taxon>Chordata</taxon>
        <taxon>Craniata</taxon>
        <taxon>Vertebrata</taxon>
        <taxon>Cyclostomata</taxon>
        <taxon>Myxini</taxon>
        <taxon>Myxiniformes</taxon>
        <taxon>Myxinidae</taxon>
        <taxon>Eptatretinae</taxon>
        <taxon>Eptatretus</taxon>
    </lineage>
</organism>
<dbReference type="Gene3D" id="3.30.160.60">
    <property type="entry name" value="Classic Zinc Finger"/>
    <property type="match status" value="1"/>
</dbReference>
<dbReference type="Pfam" id="PF18044">
    <property type="entry name" value="zf-CCCH_4"/>
    <property type="match status" value="1"/>
</dbReference>
<sequence>MGRRYFCDFCGRSFQDNLPSRRRHIGGAQHQRLRRAWYEANRDMATLLAEESQKRACRQFLFTGRCEFGSSCRFSHYAPEQLEMLRQETQGGKEVLNKDGQPPPTLEAWLRKRENRNFTRDAVTLPGGLPPLAELPPHYFHHHVKAGIQHPLLPGVCLHCHYQEYQSSSLRTPLYLNYRDFFDGCHASLNTSLLFTESK</sequence>
<evidence type="ECO:0000313" key="7">
    <source>
        <dbReference type="Proteomes" id="UP000694388"/>
    </source>
</evidence>
<dbReference type="PANTHER" id="PTHR16465:SF0">
    <property type="entry name" value="ZINC FINGER MATRIN-TYPE PROTEIN 5"/>
    <property type="match status" value="1"/>
</dbReference>
<evidence type="ECO:0000313" key="6">
    <source>
        <dbReference type="Ensembl" id="ENSEBUP00000025449.1"/>
    </source>
</evidence>
<dbReference type="PROSITE" id="PS50103">
    <property type="entry name" value="ZF_C3H1"/>
    <property type="match status" value="1"/>
</dbReference>
<dbReference type="InterPro" id="IPR013085">
    <property type="entry name" value="U1-CZ_Znf_C2H2"/>
</dbReference>
<reference evidence="6" key="2">
    <citation type="submission" date="2025-09" db="UniProtKB">
        <authorList>
            <consortium name="Ensembl"/>
        </authorList>
    </citation>
    <scope>IDENTIFICATION</scope>
</reference>
<dbReference type="OMA" id="MCNSTHY"/>
<dbReference type="Gene3D" id="3.30.1370.210">
    <property type="match status" value="1"/>
</dbReference>
<dbReference type="Proteomes" id="UP000694388">
    <property type="component" value="Unplaced"/>
</dbReference>
<feature type="zinc finger region" description="C3H1-type" evidence="4">
    <location>
        <begin position="51"/>
        <end position="79"/>
    </location>
</feature>
<feature type="domain" description="C3H1-type" evidence="5">
    <location>
        <begin position="51"/>
        <end position="79"/>
    </location>
</feature>
<proteinExistence type="predicted"/>
<dbReference type="AlphaFoldDB" id="A0A8C4R9D8"/>
<evidence type="ECO:0000259" key="5">
    <source>
        <dbReference type="PROSITE" id="PS50103"/>
    </source>
</evidence>
<evidence type="ECO:0000256" key="1">
    <source>
        <dbReference type="ARBA" id="ARBA00022723"/>
    </source>
</evidence>
<dbReference type="InterPro" id="IPR036236">
    <property type="entry name" value="Znf_C2H2_sf"/>
</dbReference>
<keyword evidence="7" id="KW-1185">Reference proteome</keyword>
<evidence type="ECO:0000256" key="3">
    <source>
        <dbReference type="ARBA" id="ARBA00022833"/>
    </source>
</evidence>
<protein>
    <submittedName>
        <fullName evidence="6">Zinc finger, matrin-type 5</fullName>
    </submittedName>
</protein>
<dbReference type="PANTHER" id="PTHR16465">
    <property type="entry name" value="NUCLEASE-RELATED"/>
    <property type="match status" value="1"/>
</dbReference>
<evidence type="ECO:0000256" key="4">
    <source>
        <dbReference type="PROSITE-ProRule" id="PRU00723"/>
    </source>
</evidence>
<dbReference type="InterPro" id="IPR000571">
    <property type="entry name" value="Znf_CCCH"/>
</dbReference>
<dbReference type="GeneTree" id="ENSGT00390000009869"/>